<organism evidence="1 2">
    <name type="scientific">Paraburkholderia bengalensis</name>
    <dbReference type="NCBI Taxonomy" id="2747562"/>
    <lineage>
        <taxon>Bacteria</taxon>
        <taxon>Pseudomonadati</taxon>
        <taxon>Pseudomonadota</taxon>
        <taxon>Betaproteobacteria</taxon>
        <taxon>Burkholderiales</taxon>
        <taxon>Burkholderiaceae</taxon>
        <taxon>Paraburkholderia</taxon>
    </lineage>
</organism>
<dbReference type="Proteomes" id="UP001386437">
    <property type="component" value="Unassembled WGS sequence"/>
</dbReference>
<sequence length="45" mass="5462">MFAYLFDLLHRLLERAEHSRRDTFLAMAVDIHDLERRMRAVEMAD</sequence>
<proteinExistence type="predicted"/>
<evidence type="ECO:0000313" key="2">
    <source>
        <dbReference type="Proteomes" id="UP001386437"/>
    </source>
</evidence>
<accession>A0ABU8IMK2</accession>
<keyword evidence="2" id="KW-1185">Reference proteome</keyword>
<name>A0ABU8IMK2_9BURK</name>
<comment type="caution">
    <text evidence="1">The sequence shown here is derived from an EMBL/GenBank/DDBJ whole genome shotgun (WGS) entry which is preliminary data.</text>
</comment>
<reference evidence="1 2" key="1">
    <citation type="journal article" date="2022" name="Arch. Microbiol.">
        <title>Paraburkholderia bengalensis sp. nov. isolated from roots of Oryza sativa, IR64.</title>
        <authorList>
            <person name="Nag P."/>
            <person name="Mondal N."/>
            <person name="Sarkar J."/>
            <person name="Das S."/>
        </authorList>
    </citation>
    <scope>NUCLEOTIDE SEQUENCE [LARGE SCALE GENOMIC DNA]</scope>
    <source>
        <strain evidence="1 2">IR64_4_BI</strain>
    </source>
</reference>
<evidence type="ECO:0000313" key="1">
    <source>
        <dbReference type="EMBL" id="MEI5996558.1"/>
    </source>
</evidence>
<dbReference type="InterPro" id="IPR021946">
    <property type="entry name" value="DUF3563"/>
</dbReference>
<protein>
    <submittedName>
        <fullName evidence="1">DUF3563 family protein</fullName>
    </submittedName>
</protein>
<dbReference type="Pfam" id="PF12086">
    <property type="entry name" value="DUF3563"/>
    <property type="match status" value="1"/>
</dbReference>
<gene>
    <name evidence="1" type="ORF">H3V53_04870</name>
</gene>
<dbReference type="EMBL" id="JACFYJ010000005">
    <property type="protein sequence ID" value="MEI5996558.1"/>
    <property type="molecule type" value="Genomic_DNA"/>
</dbReference>